<dbReference type="PANTHER" id="PTHR46310">
    <property type="entry name" value="AMIDASE 1"/>
    <property type="match status" value="1"/>
</dbReference>
<dbReference type="RefSeq" id="WP_272138033.1">
    <property type="nucleotide sequence ID" value="NZ_JAQLOI010000001.1"/>
</dbReference>
<sequence length="389" mass="42304">MAVQEHNVIDISSSNEDKPTVKDDELSNTRLSVKDLFAIKGFKTGAGLPNWLAKAEEEPKNAKAVDLLLEQGAVLTYKTQLDELAYSLAGNNSHYGVSVNPFDSKRTSGGSSSGSAVSVALGESDLSLATDTGGSIRVPASYCGLYGMRPTYGVISSEGLVPLAPVFDTPGLLAKQLTSLELGFRALLGYKKIEVLNSMAWCDALWDGVNSELKAYAEQIFNQFEGHKTRLDEPPINAEERRFCFSVLQADSIWYAHGDWLKENLSEFGVDIQQRLRWGKNLSLDDKERALALLEEWNSGKSNWLPNGCILLMPTVPDVAPLIEASGEDIDIQRQILLGLTSIAGLSGWPQLQIPAIKVGNAPIGLSLLGKEGTDLSLIHFAKNQLEQL</sequence>
<protein>
    <submittedName>
        <fullName evidence="3">Amidase family protein</fullName>
    </submittedName>
</protein>
<evidence type="ECO:0000313" key="3">
    <source>
        <dbReference type="EMBL" id="MDB1124062.1"/>
    </source>
</evidence>
<proteinExistence type="predicted"/>
<dbReference type="Gene3D" id="3.90.1300.10">
    <property type="entry name" value="Amidase signature (AS) domain"/>
    <property type="match status" value="1"/>
</dbReference>
<dbReference type="SUPFAM" id="SSF75304">
    <property type="entry name" value="Amidase signature (AS) enzymes"/>
    <property type="match status" value="1"/>
</dbReference>
<comment type="caution">
    <text evidence="3">The sequence shown here is derived from an EMBL/GenBank/DDBJ whole genome shotgun (WGS) entry which is preliminary data.</text>
</comment>
<evidence type="ECO:0000259" key="2">
    <source>
        <dbReference type="Pfam" id="PF01425"/>
    </source>
</evidence>
<dbReference type="EMBL" id="JAQLOI010000001">
    <property type="protein sequence ID" value="MDB1124062.1"/>
    <property type="molecule type" value="Genomic_DNA"/>
</dbReference>
<keyword evidence="4" id="KW-1185">Reference proteome</keyword>
<feature type="domain" description="Amidase" evidence="2">
    <location>
        <begin position="28"/>
        <end position="192"/>
    </location>
</feature>
<evidence type="ECO:0000313" key="4">
    <source>
        <dbReference type="Proteomes" id="UP001210678"/>
    </source>
</evidence>
<gene>
    <name evidence="3" type="ORF">PGX00_10550</name>
</gene>
<dbReference type="Proteomes" id="UP001210678">
    <property type="component" value="Unassembled WGS sequence"/>
</dbReference>
<dbReference type="InterPro" id="IPR023631">
    <property type="entry name" value="Amidase_dom"/>
</dbReference>
<organism evidence="3 4">
    <name type="scientific">Vibrio algarum</name>
    <dbReference type="NCBI Taxonomy" id="3020714"/>
    <lineage>
        <taxon>Bacteria</taxon>
        <taxon>Pseudomonadati</taxon>
        <taxon>Pseudomonadota</taxon>
        <taxon>Gammaproteobacteria</taxon>
        <taxon>Vibrionales</taxon>
        <taxon>Vibrionaceae</taxon>
        <taxon>Vibrio</taxon>
    </lineage>
</organism>
<dbReference type="InterPro" id="IPR020556">
    <property type="entry name" value="Amidase_CS"/>
</dbReference>
<dbReference type="Pfam" id="PF01425">
    <property type="entry name" value="Amidase"/>
    <property type="match status" value="1"/>
</dbReference>
<dbReference type="PANTHER" id="PTHR46310:SF7">
    <property type="entry name" value="AMIDASE 1"/>
    <property type="match status" value="1"/>
</dbReference>
<dbReference type="InterPro" id="IPR036928">
    <property type="entry name" value="AS_sf"/>
</dbReference>
<feature type="compositionally biased region" description="Basic and acidic residues" evidence="1">
    <location>
        <begin position="15"/>
        <end position="24"/>
    </location>
</feature>
<accession>A0ABT4YR83</accession>
<reference evidence="3 4" key="1">
    <citation type="submission" date="2023-01" db="EMBL/GenBank/DDBJ databases">
        <title>Vibrio sp. KJ40-1 sp.nov, isolated from marine algae.</title>
        <authorList>
            <person name="Butt M."/>
            <person name="Kim J.M.J."/>
            <person name="Jeon C.O.C."/>
        </authorList>
    </citation>
    <scope>NUCLEOTIDE SEQUENCE [LARGE SCALE GENOMIC DNA]</scope>
    <source>
        <strain evidence="3 4">KJ40-1</strain>
    </source>
</reference>
<dbReference type="PROSITE" id="PS00571">
    <property type="entry name" value="AMIDASES"/>
    <property type="match status" value="1"/>
</dbReference>
<evidence type="ECO:0000256" key="1">
    <source>
        <dbReference type="SAM" id="MobiDB-lite"/>
    </source>
</evidence>
<feature type="region of interest" description="Disordered" evidence="1">
    <location>
        <begin position="1"/>
        <end position="24"/>
    </location>
</feature>
<name>A0ABT4YR83_9VIBR</name>